<organism evidence="2 3">
    <name type="scientific">Phytophthora lilii</name>
    <dbReference type="NCBI Taxonomy" id="2077276"/>
    <lineage>
        <taxon>Eukaryota</taxon>
        <taxon>Sar</taxon>
        <taxon>Stramenopiles</taxon>
        <taxon>Oomycota</taxon>
        <taxon>Peronosporomycetes</taxon>
        <taxon>Peronosporales</taxon>
        <taxon>Peronosporaceae</taxon>
        <taxon>Phytophthora</taxon>
    </lineage>
</organism>
<proteinExistence type="predicted"/>
<dbReference type="Proteomes" id="UP001165083">
    <property type="component" value="Unassembled WGS sequence"/>
</dbReference>
<feature type="region of interest" description="Disordered" evidence="1">
    <location>
        <begin position="1"/>
        <end position="207"/>
    </location>
</feature>
<sequence>MIRARLLEEEAEQEDTQLADPPARTRSSPSSTGFPNSAIPETTASTQSKRTPNSAVHRDFETHESGAVESRLKSVQAEKLTGSRRKTRSRKPMSPLRISQRRQRREDTSDGSQSGDETITSPVPATASQASTVAPTTPATPATPADQASVAGSTSSVKSSQDGRQSFASKSQHKRKRSSLGSSATISQEASSARSNTGGSDAEHVESRAGEDNGIFFRSVWTHVFTDRSKRQRLQQFFNPRSVISSVQGSTESVPSDTSAAIRVRDDGDNIEVQERRAVEVVQTTDDETDEIVCQLQLDTQQGMAAVVHALYYCSGDVEMAKTFLKGGSPADMWSPDDDLLLASLVAEESADRRAVDVAVARGDFAAMQVPRDTDAILKRVEFLR</sequence>
<protein>
    <submittedName>
        <fullName evidence="2">Unnamed protein product</fullName>
    </submittedName>
</protein>
<keyword evidence="3" id="KW-1185">Reference proteome</keyword>
<feature type="compositionally biased region" description="Polar residues" evidence="1">
    <location>
        <begin position="179"/>
        <end position="199"/>
    </location>
</feature>
<feature type="compositionally biased region" description="Polar residues" evidence="1">
    <location>
        <begin position="33"/>
        <end position="54"/>
    </location>
</feature>
<feature type="compositionally biased region" description="Basic residues" evidence="1">
    <location>
        <begin position="82"/>
        <end position="91"/>
    </location>
</feature>
<evidence type="ECO:0000313" key="3">
    <source>
        <dbReference type="Proteomes" id="UP001165083"/>
    </source>
</evidence>
<feature type="compositionally biased region" description="Basic and acidic residues" evidence="1">
    <location>
        <begin position="56"/>
        <end position="72"/>
    </location>
</feature>
<gene>
    <name evidence="2" type="ORF">Plil01_000863600</name>
</gene>
<dbReference type="EMBL" id="BSXW01000418">
    <property type="protein sequence ID" value="GMF21806.1"/>
    <property type="molecule type" value="Genomic_DNA"/>
</dbReference>
<accession>A0A9W6WXU8</accession>
<reference evidence="2" key="1">
    <citation type="submission" date="2023-04" db="EMBL/GenBank/DDBJ databases">
        <title>Phytophthora lilii NBRC 32176.</title>
        <authorList>
            <person name="Ichikawa N."/>
            <person name="Sato H."/>
            <person name="Tonouchi N."/>
        </authorList>
    </citation>
    <scope>NUCLEOTIDE SEQUENCE</scope>
    <source>
        <strain evidence="2">NBRC 32176</strain>
    </source>
</reference>
<comment type="caution">
    <text evidence="2">The sequence shown here is derived from an EMBL/GenBank/DDBJ whole genome shotgun (WGS) entry which is preliminary data.</text>
</comment>
<evidence type="ECO:0000313" key="2">
    <source>
        <dbReference type="EMBL" id="GMF21806.1"/>
    </source>
</evidence>
<dbReference type="AlphaFoldDB" id="A0A9W6WXU8"/>
<evidence type="ECO:0000256" key="1">
    <source>
        <dbReference type="SAM" id="MobiDB-lite"/>
    </source>
</evidence>
<feature type="compositionally biased region" description="Low complexity" evidence="1">
    <location>
        <begin position="18"/>
        <end position="32"/>
    </location>
</feature>
<name>A0A9W6WXU8_9STRA</name>
<dbReference type="OrthoDB" id="435460at2759"/>
<feature type="compositionally biased region" description="Low complexity" evidence="1">
    <location>
        <begin position="123"/>
        <end position="160"/>
    </location>
</feature>
<feature type="compositionally biased region" description="Polar residues" evidence="1">
    <location>
        <begin position="110"/>
        <end position="121"/>
    </location>
</feature>